<name>A0AA39ZTZ2_9PEZI</name>
<feature type="region of interest" description="Disordered" evidence="1">
    <location>
        <begin position="1"/>
        <end position="35"/>
    </location>
</feature>
<dbReference type="RefSeq" id="XP_060290553.1">
    <property type="nucleotide sequence ID" value="XM_060446220.1"/>
</dbReference>
<dbReference type="EMBL" id="JAUIRO010000008">
    <property type="protein sequence ID" value="KAK0703694.1"/>
    <property type="molecule type" value="Genomic_DNA"/>
</dbReference>
<keyword evidence="3" id="KW-1185">Reference proteome</keyword>
<dbReference type="Proteomes" id="UP001172101">
    <property type="component" value="Unassembled WGS sequence"/>
</dbReference>
<reference evidence="2" key="1">
    <citation type="submission" date="2023-06" db="EMBL/GenBank/DDBJ databases">
        <title>Genome-scale phylogeny and comparative genomics of the fungal order Sordariales.</title>
        <authorList>
            <consortium name="Lawrence Berkeley National Laboratory"/>
            <person name="Hensen N."/>
            <person name="Bonometti L."/>
            <person name="Westerberg I."/>
            <person name="Brannstrom I.O."/>
            <person name="Guillou S."/>
            <person name="Cros-Aarteil S."/>
            <person name="Calhoun S."/>
            <person name="Haridas S."/>
            <person name="Kuo A."/>
            <person name="Mondo S."/>
            <person name="Pangilinan J."/>
            <person name="Riley R."/>
            <person name="LaButti K."/>
            <person name="Andreopoulos B."/>
            <person name="Lipzen A."/>
            <person name="Chen C."/>
            <person name="Yanf M."/>
            <person name="Daum C."/>
            <person name="Ng V."/>
            <person name="Clum A."/>
            <person name="Steindorff A."/>
            <person name="Ohm R."/>
            <person name="Martin F."/>
            <person name="Silar P."/>
            <person name="Natvig D."/>
            <person name="Lalanne C."/>
            <person name="Gautier V."/>
            <person name="Ament-velasquez S.L."/>
            <person name="Kruys A."/>
            <person name="Hutchinson M.I."/>
            <person name="Powell A.J."/>
            <person name="Barry K."/>
            <person name="Miller A.N."/>
            <person name="Grigoriev I.V."/>
            <person name="Debuchy R."/>
            <person name="Gladieux P."/>
            <person name="Thoren M.H."/>
            <person name="Johannesson H."/>
        </authorList>
    </citation>
    <scope>NUCLEOTIDE SEQUENCE</scope>
    <source>
        <strain evidence="2">SMH2392-1A</strain>
    </source>
</reference>
<organism evidence="2 3">
    <name type="scientific">Lasiosphaeria miniovina</name>
    <dbReference type="NCBI Taxonomy" id="1954250"/>
    <lineage>
        <taxon>Eukaryota</taxon>
        <taxon>Fungi</taxon>
        <taxon>Dikarya</taxon>
        <taxon>Ascomycota</taxon>
        <taxon>Pezizomycotina</taxon>
        <taxon>Sordariomycetes</taxon>
        <taxon>Sordariomycetidae</taxon>
        <taxon>Sordariales</taxon>
        <taxon>Lasiosphaeriaceae</taxon>
        <taxon>Lasiosphaeria</taxon>
    </lineage>
</organism>
<dbReference type="AlphaFoldDB" id="A0AA39ZTZ2"/>
<accession>A0AA39ZTZ2</accession>
<dbReference type="GeneID" id="85329490"/>
<evidence type="ECO:0000256" key="1">
    <source>
        <dbReference type="SAM" id="MobiDB-lite"/>
    </source>
</evidence>
<feature type="compositionally biased region" description="Polar residues" evidence="1">
    <location>
        <begin position="1"/>
        <end position="23"/>
    </location>
</feature>
<evidence type="ECO:0000313" key="2">
    <source>
        <dbReference type="EMBL" id="KAK0703694.1"/>
    </source>
</evidence>
<sequence>MASETSPISGSDDSQPETATSTAPGEPSPGPTSQLQEFGEEISSQFNDVDGHRERIGANFMAMIKEQQTFLEKQQIMAEQQQKQLDIQAARIAELEARIPGKEPAVSTCQVILSEISLVAIALLTLYYAICGIQLADRAIGLAEEANRLSKEAYKLAVEALDVQKTWSKTTYDGFMLALQMPSPAIPAVLYPHHSAAATYAGQTCLHVELTAVSPVTNMHLAILDSNGNPSKLPNGLGNWPHNSYYSYSAGTNVGNCWVPVSAVLAALNPPSDSLCNQDIIFMYTKVSFACPGICMHSCCCPPPPPPPQYHWCDIGTAFGHKPGTSNFNGKPVSPALAATTCKRWGRYDLTALRKSKSKIDWRKAVCPLFLAHIC</sequence>
<comment type="caution">
    <text evidence="2">The sequence shown here is derived from an EMBL/GenBank/DDBJ whole genome shotgun (WGS) entry which is preliminary data.</text>
</comment>
<proteinExistence type="predicted"/>
<gene>
    <name evidence="2" type="ORF">B0T26DRAFT_757213</name>
</gene>
<evidence type="ECO:0000313" key="3">
    <source>
        <dbReference type="Proteomes" id="UP001172101"/>
    </source>
</evidence>
<protein>
    <submittedName>
        <fullName evidence="2">Uncharacterized protein</fullName>
    </submittedName>
</protein>